<evidence type="ECO:0000256" key="6">
    <source>
        <dbReference type="ARBA" id="ARBA00022679"/>
    </source>
</evidence>
<evidence type="ECO:0000256" key="3">
    <source>
        <dbReference type="ARBA" id="ARBA00007970"/>
    </source>
</evidence>
<reference evidence="11 12" key="1">
    <citation type="submission" date="2017-05" db="EMBL/GenBank/DDBJ databases">
        <title>Genome Analysis of Maritalea myrionectae HL2708#5.</title>
        <authorList>
            <consortium name="Cotde Inc.-PKNU"/>
            <person name="Jang D."/>
            <person name="Oh H.-M."/>
        </authorList>
    </citation>
    <scope>NUCLEOTIDE SEQUENCE [LARGE SCALE GENOMIC DNA]</scope>
    <source>
        <strain evidence="11 12">HL2708#5</strain>
    </source>
</reference>
<dbReference type="Pfam" id="PF00155">
    <property type="entry name" value="Aminotran_1_2"/>
    <property type="match status" value="1"/>
</dbReference>
<keyword evidence="5 9" id="KW-0032">Aminotransferase</keyword>
<dbReference type="AlphaFoldDB" id="A0A2R4MB09"/>
<keyword evidence="9" id="KW-0368">Histidine biosynthesis</keyword>
<feature type="modified residue" description="N6-(pyridoxal phosphate)lysine" evidence="9">
    <location>
        <position position="221"/>
    </location>
</feature>
<gene>
    <name evidence="9" type="primary">hisC</name>
    <name evidence="11" type="ORF">MXMO3_00503</name>
</gene>
<comment type="catalytic activity">
    <reaction evidence="8 9">
        <text>L-histidinol phosphate + 2-oxoglutarate = 3-(imidazol-4-yl)-2-oxopropyl phosphate + L-glutamate</text>
        <dbReference type="Rhea" id="RHEA:23744"/>
        <dbReference type="ChEBI" id="CHEBI:16810"/>
        <dbReference type="ChEBI" id="CHEBI:29985"/>
        <dbReference type="ChEBI" id="CHEBI:57766"/>
        <dbReference type="ChEBI" id="CHEBI:57980"/>
        <dbReference type="EC" id="2.6.1.9"/>
    </reaction>
</comment>
<evidence type="ECO:0000256" key="5">
    <source>
        <dbReference type="ARBA" id="ARBA00022576"/>
    </source>
</evidence>
<dbReference type="Proteomes" id="UP000258927">
    <property type="component" value="Chromosome"/>
</dbReference>
<dbReference type="InterPro" id="IPR004839">
    <property type="entry name" value="Aminotransferase_I/II_large"/>
</dbReference>
<evidence type="ECO:0000256" key="4">
    <source>
        <dbReference type="ARBA" id="ARBA00011738"/>
    </source>
</evidence>
<sequence>MSDKPIAHRSIMDIAAYMPGKSKSPSGQALAKLSANESPLGASPKAIEAYRNYATHLAEYPDGGATALREAIGAVHGLDPARIGVGAGSDEILHLLAQAYVGPGDETLMSQYGFLVYPIVTNAAGGTCVKAPEKDLKADVDALLDAVTEKTKIVFLANPNNPTGSYLGEDEINRLHQGLRPDILLVLDAAYAEYVNAPDYEAGINLVNRADNVVMTRTFSKIGLANLRVGWFYGPAHILDVYNRLRGPFNVNGIAQAAATAAVQDEAFTAELEAHNSKMRDELVERLQSNRFKTYPSQCNFVLTEFGDEAGFTAADAFNLLMEKGLIVREMHSYGLPNCLRISIGTEAQMKLVIQTLQEMSDHG</sequence>
<evidence type="ECO:0000313" key="11">
    <source>
        <dbReference type="EMBL" id="AVX03049.1"/>
    </source>
</evidence>
<dbReference type="Gene3D" id="3.40.640.10">
    <property type="entry name" value="Type I PLP-dependent aspartate aminotransferase-like (Major domain)"/>
    <property type="match status" value="1"/>
</dbReference>
<comment type="cofactor">
    <cofactor evidence="1 9">
        <name>pyridoxal 5'-phosphate</name>
        <dbReference type="ChEBI" id="CHEBI:597326"/>
    </cofactor>
</comment>
<keyword evidence="6 9" id="KW-0808">Transferase</keyword>
<proteinExistence type="inferred from homology"/>
<dbReference type="KEGG" id="mmyr:MXMO3_00503"/>
<dbReference type="Gene3D" id="3.90.1150.10">
    <property type="entry name" value="Aspartate Aminotransferase, domain 1"/>
    <property type="match status" value="1"/>
</dbReference>
<dbReference type="HAMAP" id="MF_01023">
    <property type="entry name" value="HisC_aminotrans_2"/>
    <property type="match status" value="1"/>
</dbReference>
<dbReference type="GO" id="GO:0000105">
    <property type="term" value="P:L-histidine biosynthetic process"/>
    <property type="evidence" value="ECO:0007669"/>
    <property type="project" value="UniProtKB-UniRule"/>
</dbReference>
<dbReference type="UniPathway" id="UPA00031">
    <property type="reaction ID" value="UER00012"/>
</dbReference>
<dbReference type="InterPro" id="IPR005861">
    <property type="entry name" value="HisP_aminotrans"/>
</dbReference>
<dbReference type="RefSeq" id="WP_117394831.1">
    <property type="nucleotide sequence ID" value="NZ_CP021330.1"/>
</dbReference>
<dbReference type="InterPro" id="IPR050106">
    <property type="entry name" value="HistidinolP_aminotransfase"/>
</dbReference>
<dbReference type="PANTHER" id="PTHR43643:SF3">
    <property type="entry name" value="HISTIDINOL-PHOSPHATE AMINOTRANSFERASE"/>
    <property type="match status" value="1"/>
</dbReference>
<dbReference type="STRING" id="1122213.GCA_000423365_03215"/>
<dbReference type="NCBIfam" id="TIGR01141">
    <property type="entry name" value="hisC"/>
    <property type="match status" value="1"/>
</dbReference>
<evidence type="ECO:0000259" key="10">
    <source>
        <dbReference type="Pfam" id="PF00155"/>
    </source>
</evidence>
<protein>
    <recommendedName>
        <fullName evidence="9">Histidinol-phosphate aminotransferase</fullName>
        <ecNumber evidence="9">2.6.1.9</ecNumber>
    </recommendedName>
    <alternativeName>
        <fullName evidence="9">Imidazole acetol-phosphate transaminase</fullName>
    </alternativeName>
</protein>
<dbReference type="GO" id="GO:0004400">
    <property type="term" value="F:histidinol-phosphate transaminase activity"/>
    <property type="evidence" value="ECO:0007669"/>
    <property type="project" value="UniProtKB-UniRule"/>
</dbReference>
<evidence type="ECO:0000256" key="2">
    <source>
        <dbReference type="ARBA" id="ARBA00005011"/>
    </source>
</evidence>
<dbReference type="InterPro" id="IPR015421">
    <property type="entry name" value="PyrdxlP-dep_Trfase_major"/>
</dbReference>
<feature type="domain" description="Aminotransferase class I/classII large" evidence="10">
    <location>
        <begin position="32"/>
        <end position="356"/>
    </location>
</feature>
<evidence type="ECO:0000256" key="8">
    <source>
        <dbReference type="ARBA" id="ARBA00047481"/>
    </source>
</evidence>
<keyword evidence="7 9" id="KW-0663">Pyridoxal phosphate</keyword>
<dbReference type="InterPro" id="IPR015422">
    <property type="entry name" value="PyrdxlP-dep_Trfase_small"/>
</dbReference>
<evidence type="ECO:0000256" key="9">
    <source>
        <dbReference type="HAMAP-Rule" id="MF_01023"/>
    </source>
</evidence>
<comment type="subunit">
    <text evidence="4 9">Homodimer.</text>
</comment>
<organism evidence="11 12">
    <name type="scientific">Maritalea myrionectae</name>
    <dbReference type="NCBI Taxonomy" id="454601"/>
    <lineage>
        <taxon>Bacteria</taxon>
        <taxon>Pseudomonadati</taxon>
        <taxon>Pseudomonadota</taxon>
        <taxon>Alphaproteobacteria</taxon>
        <taxon>Hyphomicrobiales</taxon>
        <taxon>Devosiaceae</taxon>
        <taxon>Maritalea</taxon>
    </lineage>
</organism>
<dbReference type="CDD" id="cd00609">
    <property type="entry name" value="AAT_like"/>
    <property type="match status" value="1"/>
</dbReference>
<dbReference type="InterPro" id="IPR015424">
    <property type="entry name" value="PyrdxlP-dep_Trfase"/>
</dbReference>
<dbReference type="GO" id="GO:0030170">
    <property type="term" value="F:pyridoxal phosphate binding"/>
    <property type="evidence" value="ECO:0007669"/>
    <property type="project" value="InterPro"/>
</dbReference>
<dbReference type="PANTHER" id="PTHR43643">
    <property type="entry name" value="HISTIDINOL-PHOSPHATE AMINOTRANSFERASE 2"/>
    <property type="match status" value="1"/>
</dbReference>
<accession>A0A2R4MB09</accession>
<dbReference type="EC" id="2.6.1.9" evidence="9"/>
<evidence type="ECO:0000256" key="1">
    <source>
        <dbReference type="ARBA" id="ARBA00001933"/>
    </source>
</evidence>
<evidence type="ECO:0000313" key="12">
    <source>
        <dbReference type="Proteomes" id="UP000258927"/>
    </source>
</evidence>
<evidence type="ECO:0000256" key="7">
    <source>
        <dbReference type="ARBA" id="ARBA00022898"/>
    </source>
</evidence>
<dbReference type="EMBL" id="CP021330">
    <property type="protein sequence ID" value="AVX03049.1"/>
    <property type="molecule type" value="Genomic_DNA"/>
</dbReference>
<comment type="similarity">
    <text evidence="3 9">Belongs to the class-II pyridoxal-phosphate-dependent aminotransferase family. Histidinol-phosphate aminotransferase subfamily.</text>
</comment>
<keyword evidence="9" id="KW-0028">Amino-acid biosynthesis</keyword>
<dbReference type="SUPFAM" id="SSF53383">
    <property type="entry name" value="PLP-dependent transferases"/>
    <property type="match status" value="1"/>
</dbReference>
<keyword evidence="12" id="KW-1185">Reference proteome</keyword>
<comment type="pathway">
    <text evidence="2 9">Amino-acid biosynthesis; L-histidine biosynthesis; L-histidine from 5-phospho-alpha-D-ribose 1-diphosphate: step 7/9.</text>
</comment>
<name>A0A2R4MB09_9HYPH</name>